<dbReference type="RefSeq" id="WP_091277680.1">
    <property type="nucleotide sequence ID" value="NZ_FAOZ01000009.1"/>
</dbReference>
<reference evidence="2" key="1">
    <citation type="submission" date="2015-11" db="EMBL/GenBank/DDBJ databases">
        <authorList>
            <person name="Varghese N."/>
        </authorList>
    </citation>
    <scope>NUCLEOTIDE SEQUENCE [LARGE SCALE GENOMIC DNA]</scope>
    <source>
        <strain evidence="2">DSM 45899</strain>
    </source>
</reference>
<proteinExistence type="predicted"/>
<gene>
    <name evidence="1" type="ORF">Ga0074812_10973</name>
</gene>
<dbReference type="NCBIfam" id="TIGR02678">
    <property type="entry name" value="TIGR02678 family protein"/>
    <property type="match status" value="1"/>
</dbReference>
<sequence length="413" mass="44225">MRPTPETGTAASSARERVEAARALLAHPVLTAASHPDELSFVRLHAPALRGMFKAQLGYVLVVEASFARLFKAPLAPGAPSRPARRRDNSPFAPVTYTHLALLCAALLAPGTGEMILISALIEQVRADAATIGVPIGDTLPERRALVTAVELLVRWGVLIEADGTAMAWGERQIEEALLHVARNQLPHLLARSLTGVATPDELLAPDPQAAEQPRRSLRRRLVESPLVRREDLTDAERDVLSRERSELTRALAENFGLTLEVRAEGALAYDATGSLTDEPFPGTGTIRQAALLLVGALLAELEPRPGDTAVLRDGRAVAGLVVGWPDVEATLARLSSQYGKAWSSDALDDPRLLRDSVAATLAEVGLASILPGGLVIHAAAARYRPQPIIAPPTRAARRLDKGRAAYHPELEL</sequence>
<dbReference type="Pfam" id="PF09661">
    <property type="entry name" value="DUF2398"/>
    <property type="match status" value="1"/>
</dbReference>
<dbReference type="EMBL" id="FAOZ01000009">
    <property type="protein sequence ID" value="CUU56853.1"/>
    <property type="molecule type" value="Genomic_DNA"/>
</dbReference>
<protein>
    <submittedName>
        <fullName evidence="1">TIGR02678 family protein</fullName>
    </submittedName>
</protein>
<accession>A0A0S4QMI1</accession>
<dbReference type="Proteomes" id="UP000198802">
    <property type="component" value="Unassembled WGS sequence"/>
</dbReference>
<evidence type="ECO:0000313" key="1">
    <source>
        <dbReference type="EMBL" id="CUU56853.1"/>
    </source>
</evidence>
<keyword evidence="2" id="KW-1185">Reference proteome</keyword>
<dbReference type="AlphaFoldDB" id="A0A0S4QMI1"/>
<dbReference type="InterPro" id="IPR013494">
    <property type="entry name" value="CHP02678"/>
</dbReference>
<evidence type="ECO:0000313" key="2">
    <source>
        <dbReference type="Proteomes" id="UP000198802"/>
    </source>
</evidence>
<name>A0A0S4QMI1_9ACTN</name>
<organism evidence="1 2">
    <name type="scientific">Parafrankia irregularis</name>
    <dbReference type="NCBI Taxonomy" id="795642"/>
    <lineage>
        <taxon>Bacteria</taxon>
        <taxon>Bacillati</taxon>
        <taxon>Actinomycetota</taxon>
        <taxon>Actinomycetes</taxon>
        <taxon>Frankiales</taxon>
        <taxon>Frankiaceae</taxon>
        <taxon>Parafrankia</taxon>
    </lineage>
</organism>